<sequence>MSLTEQEQKNIINRLQGYIIVTNHDDPLLEDMDYDNAITIEELELFYHQALLESLGYCYLIDYPTEEIYENGETITRMNQQFQEAVSLWCSGLIWRKYDIRINDNIDESVTIGYGDSLIISAKQLLNPFKNIQFSTW</sequence>
<dbReference type="GeneID" id="28490073"/>
<proteinExistence type="predicted"/>
<dbReference type="KEGG" id="mol:YLM1_1764"/>
<dbReference type="RefSeq" id="WP_067148699.1">
    <property type="nucleotide sequence ID" value="NZ_CP014265.1"/>
</dbReference>
<gene>
    <name evidence="1" type="ORF">YLM1_1764</name>
</gene>
<dbReference type="EMBL" id="CP014265">
    <property type="protein sequence ID" value="AMK16319.1"/>
    <property type="molecule type" value="Genomic_DNA"/>
</dbReference>
<accession>A0A126R2W1</accession>
<organism evidence="1 2">
    <name type="scientific">Methanobrevibacter olleyae</name>
    <dbReference type="NCBI Taxonomy" id="294671"/>
    <lineage>
        <taxon>Archaea</taxon>
        <taxon>Methanobacteriati</taxon>
        <taxon>Methanobacteriota</taxon>
        <taxon>Methanomada group</taxon>
        <taxon>Methanobacteria</taxon>
        <taxon>Methanobacteriales</taxon>
        <taxon>Methanobacteriaceae</taxon>
        <taxon>Methanobrevibacter</taxon>
    </lineage>
</organism>
<protein>
    <submittedName>
        <fullName evidence="1">Uncharacterized protein</fullName>
    </submittedName>
</protein>
<dbReference type="AlphaFoldDB" id="A0A126R2W1"/>
<evidence type="ECO:0000313" key="1">
    <source>
        <dbReference type="EMBL" id="AMK16319.1"/>
    </source>
</evidence>
<dbReference type="STRING" id="294671.YLM1_1764"/>
<reference evidence="2" key="2">
    <citation type="submission" date="2016-02" db="EMBL/GenBank/DDBJ databases">
        <title>The draft genome sequence of the rumen methanogen Methanobrevibacter olleyae YLM1.</title>
        <authorList>
            <consortium name="New Zealand Agricultural Greenhouse Gas Research Centre/Pastoral Greenhouse Gas Research Consortium"/>
            <person name="Kelly W.J."/>
            <person name="Li D."/>
            <person name="Lambie S.C."/>
            <person name="Attwood G.T."/>
            <person name="Altermann E."/>
            <person name="Leahy S.C."/>
        </authorList>
    </citation>
    <scope>NUCLEOTIDE SEQUENCE [LARGE SCALE GENOMIC DNA]</scope>
    <source>
        <strain evidence="2">YLM1</strain>
    </source>
</reference>
<name>A0A126R2W1_METOL</name>
<evidence type="ECO:0000313" key="2">
    <source>
        <dbReference type="Proteomes" id="UP000066376"/>
    </source>
</evidence>
<keyword evidence="2" id="KW-1185">Reference proteome</keyword>
<reference evidence="1 2" key="1">
    <citation type="journal article" date="2016" name="Genome Announc.">
        <title>Draft Genome Sequence of the Rumen Methanogen Methanobrevibacter olleyae YLM1.</title>
        <authorList>
            <person name="Kelly W.J."/>
            <person name="Li D."/>
            <person name="Lambie S.C."/>
            <person name="Cox F."/>
            <person name="Attwood G.T."/>
            <person name="Altermann E."/>
            <person name="Leahy S.C."/>
        </authorList>
    </citation>
    <scope>NUCLEOTIDE SEQUENCE [LARGE SCALE GENOMIC DNA]</scope>
    <source>
        <strain evidence="1 2">YLM1</strain>
    </source>
</reference>
<dbReference type="PATRIC" id="fig|294671.3.peg.1833"/>
<dbReference type="Proteomes" id="UP000066376">
    <property type="component" value="Chromosome"/>
</dbReference>